<dbReference type="Gene3D" id="2.60.40.10">
    <property type="entry name" value="Immunoglobulins"/>
    <property type="match status" value="18"/>
</dbReference>
<dbReference type="GeneID" id="108888791"/>
<feature type="signal peptide" evidence="2">
    <location>
        <begin position="1"/>
        <end position="29"/>
    </location>
</feature>
<dbReference type="Pfam" id="PF00059">
    <property type="entry name" value="Lectin_C"/>
    <property type="match status" value="2"/>
</dbReference>
<proteinExistence type="predicted"/>
<name>A0AAJ8DUI8_LATCA</name>
<dbReference type="Proteomes" id="UP000694890">
    <property type="component" value="Linkage group LG14"/>
</dbReference>
<feature type="domain" description="C-type lectin" evidence="3">
    <location>
        <begin position="29"/>
        <end position="153"/>
    </location>
</feature>
<feature type="domain" description="Fibronectin type-III" evidence="4">
    <location>
        <begin position="1644"/>
        <end position="1733"/>
    </location>
</feature>
<reference evidence="6" key="1">
    <citation type="submission" date="2025-08" db="UniProtKB">
        <authorList>
            <consortium name="RefSeq"/>
        </authorList>
    </citation>
    <scope>IDENTIFICATION</scope>
    <source>
        <tissue evidence="6">Brain</tissue>
    </source>
</reference>
<dbReference type="InterPro" id="IPR013783">
    <property type="entry name" value="Ig-like_fold"/>
</dbReference>
<feature type="domain" description="Fibronectin type-III" evidence="4">
    <location>
        <begin position="870"/>
        <end position="959"/>
    </location>
</feature>
<dbReference type="PROSITE" id="PS50853">
    <property type="entry name" value="FN3"/>
    <property type="match status" value="8"/>
</dbReference>
<dbReference type="CDD" id="cd00063">
    <property type="entry name" value="FN3"/>
    <property type="match status" value="4"/>
</dbReference>
<keyword evidence="2" id="KW-0732">Signal</keyword>
<gene>
    <name evidence="6" type="primary">LOC108888791</name>
</gene>
<dbReference type="InterPro" id="IPR050713">
    <property type="entry name" value="RTP_Phos/Ushers"/>
</dbReference>
<dbReference type="RefSeq" id="XP_050931605.1">
    <property type="nucleotide sequence ID" value="XM_051075648.1"/>
</dbReference>
<evidence type="ECO:0000256" key="1">
    <source>
        <dbReference type="ARBA" id="ARBA00023157"/>
    </source>
</evidence>
<dbReference type="PROSITE" id="PS50041">
    <property type="entry name" value="C_TYPE_LECTIN_2"/>
    <property type="match status" value="2"/>
</dbReference>
<feature type="domain" description="Fibronectin type-III" evidence="4">
    <location>
        <begin position="1214"/>
        <end position="1303"/>
    </location>
</feature>
<dbReference type="PROSITE" id="PS00615">
    <property type="entry name" value="C_TYPE_LECTIN_1"/>
    <property type="match status" value="2"/>
</dbReference>
<dbReference type="SMART" id="SM00034">
    <property type="entry name" value="CLECT"/>
    <property type="match status" value="2"/>
</dbReference>
<dbReference type="InterPro" id="IPR018378">
    <property type="entry name" value="C-type_lectin_CS"/>
</dbReference>
<dbReference type="KEGG" id="lcf:108888791"/>
<organism evidence="5 6">
    <name type="scientific">Lates calcarifer</name>
    <name type="common">Barramundi</name>
    <name type="synonym">Holocentrus calcarifer</name>
    <dbReference type="NCBI Taxonomy" id="8187"/>
    <lineage>
        <taxon>Eukaryota</taxon>
        <taxon>Metazoa</taxon>
        <taxon>Chordata</taxon>
        <taxon>Craniata</taxon>
        <taxon>Vertebrata</taxon>
        <taxon>Euteleostomi</taxon>
        <taxon>Actinopterygii</taxon>
        <taxon>Neopterygii</taxon>
        <taxon>Teleostei</taxon>
        <taxon>Neoteleostei</taxon>
        <taxon>Acanthomorphata</taxon>
        <taxon>Carangaria</taxon>
        <taxon>Carangaria incertae sedis</taxon>
        <taxon>Centropomidae</taxon>
        <taxon>Lates</taxon>
    </lineage>
</organism>
<feature type="domain" description="Fibronectin type-III" evidence="4">
    <location>
        <begin position="1042"/>
        <end position="1131"/>
    </location>
</feature>
<dbReference type="InterPro" id="IPR016186">
    <property type="entry name" value="C-type_lectin-like/link_sf"/>
</dbReference>
<dbReference type="InterPro" id="IPR036116">
    <property type="entry name" value="FN3_sf"/>
</dbReference>
<accession>A0AAJ8DUI8</accession>
<feature type="domain" description="Fibronectin type-III" evidence="4">
    <location>
        <begin position="440"/>
        <end position="529"/>
    </location>
</feature>
<feature type="domain" description="Fibronectin type-III" evidence="4">
    <location>
        <begin position="269"/>
        <end position="357"/>
    </location>
</feature>
<dbReference type="GO" id="GO:0043235">
    <property type="term" value="C:receptor complex"/>
    <property type="evidence" value="ECO:0007669"/>
    <property type="project" value="TreeGrafter"/>
</dbReference>
<keyword evidence="1" id="KW-1015">Disulfide bond</keyword>
<feature type="domain" description="C-type lectin" evidence="3">
    <location>
        <begin position="158"/>
        <end position="265"/>
    </location>
</feature>
<protein>
    <submittedName>
        <fullName evidence="6">Uncharacterized protein LOC108888791 isoform X1</fullName>
    </submittedName>
</protein>
<dbReference type="PANTHER" id="PTHR46957:SF10">
    <property type="entry name" value="PROTEIN TYROSINE PHOSPHATASE, RECEPTOR TYPE, H"/>
    <property type="match status" value="1"/>
</dbReference>
<dbReference type="InterPro" id="IPR016187">
    <property type="entry name" value="CTDL_fold"/>
</dbReference>
<dbReference type="SUPFAM" id="SSF56436">
    <property type="entry name" value="C-type lectin-like"/>
    <property type="match status" value="2"/>
</dbReference>
<dbReference type="InterPro" id="IPR001304">
    <property type="entry name" value="C-type_lectin-like"/>
</dbReference>
<evidence type="ECO:0000256" key="2">
    <source>
        <dbReference type="SAM" id="SignalP"/>
    </source>
</evidence>
<dbReference type="Gene3D" id="3.10.100.10">
    <property type="entry name" value="Mannose-Binding Protein A, subunit A"/>
    <property type="match status" value="2"/>
</dbReference>
<feature type="domain" description="Fibronectin type-III" evidence="4">
    <location>
        <begin position="612"/>
        <end position="701"/>
    </location>
</feature>
<dbReference type="SMART" id="SM00060">
    <property type="entry name" value="FN3"/>
    <property type="match status" value="18"/>
</dbReference>
<evidence type="ECO:0000313" key="5">
    <source>
        <dbReference type="Proteomes" id="UP000694890"/>
    </source>
</evidence>
<dbReference type="CDD" id="cd03602">
    <property type="entry name" value="CLECT_1"/>
    <property type="match status" value="1"/>
</dbReference>
<dbReference type="InterPro" id="IPR003961">
    <property type="entry name" value="FN3_dom"/>
</dbReference>
<dbReference type="PANTHER" id="PTHR46957">
    <property type="entry name" value="CYTOKINE RECEPTOR"/>
    <property type="match status" value="1"/>
</dbReference>
<evidence type="ECO:0000313" key="6">
    <source>
        <dbReference type="RefSeq" id="XP_050931605.1"/>
    </source>
</evidence>
<sequence length="1827" mass="195342">MMFSSEVYNMDYGLIIFLLTGALVSVASAQTRQYHFVSTPLNWTEAQSFCRQVYTDLATIENTADVSAVNATTSNYTGQAWIGLYDDLVNSWRWSLDNSSFYGEGETEFRNWDLNPVQPNNQLGQQYCVVLYGGRLGTWGDTECSMELQFVCYAGIENGTLVYVIIDNQVNWTQAQRFCRENYVDLASIRNQTENDIITSISNGRFVWIGLYRNNLWSDGSTSLFRNWAAGQPDSGTDNCFTTSFSGSGQWSDDDCSLSLPFICFRTIPPNAEGFRSTGQDETSITLQWNKVNNNVSYILQFDGTEINITAPDGDGPVTHTVSSLTAGTKYTFTLFSVFEDVRSSGVSFTAVTVPSNAGGFRSTGQDETSITLQWNKVNNNVSFTLQFDGTEINITAPDGDGPVTHTVSSLTAATKYTFTLFSVFEDVRSSGVSVTAVTAPSNTGGFRSTGQDETSITLQWNKVNNNVSFTLQFDGTEINITAPDGDGPVTHTVSSLTAGTKYTFTLFSVFEDVRSSGVSVTAVTAPSNTGGFRSTGQDETSITLQWNKVNNNVSFTLQFDGTEINITAPDGDGPVTHTVSSLTAGTKYTFTLFSVFEDVRSSGVSVTAVTAPSNTGGFRSTGQDETSITLQWNKVNNNVSFTLQFDGTEINITAPDGDGPVTHTVSSLTAGTKYTFTLFSVFEDVRSSGVSVTAVTAPSNTGGFRSTGQDETSITLQWNKVNNNVSFTLQFDGTEINITAPDGDGPVTHTVSSLTAGTKYTFTLFSVFEDVRSSGVSVTAVTAPSNTGGFRSTGQDETSITLQWNKVNNNVSFTLQFDGTEINITAPDGDGPVTHTISSLTAGTKYTFTLFSVFEDVRSSGVSVTAVTAPSNTGGFRSTGQDETSITLQWNKVNNNVSFTLQFDGTEINITAPDGDGPVTHTVSSLTAGTKYTFTLFSVFEDVRSSGVSVTAVTAPSNTGGFRSTGQDETSITLQWNKVNNNVSFTLQFDGTEINITAPDGDGPVTHTVSSLTAGTKYTFTLFSVFEDVRSSGVSVTAVTAPSNTGGFRSTGQDETSITLQWNKVNNNVSFTLQFDGTEINITAPDGDGPVTHTVSSLTAGTKYTFTLFSVFEDVRSSGVSVTAVTAPSNTGGFRSTGQDETSITLQWNKVNNNVSFTLQFDGTEINITAPDGDGPVTHTVSSLTAGTKYTFTLFSVFEDVRSSGVSVTAVTAPSNTGGFRSTGQDETSITLQWNKVNNNVSFTLQFDGTEINITAPDGDGPVTHTVSSLTAGTKYTFTLFSVFEDVRSSGVSVTAVTAPSNTGGFRSTGQDETSITLQWNKVNNNVSFTLQFDGTEINITAPDGDGPVTHTISSLTAGTKYTFTLFSVFEDVRSSGVSVTAVTAPSNTGGFRSTGQDETSITLQWNKVNNNVSFTLQFDGTEINITAPDGDGPVTHTVSSLTAGTKYTFTLFSVFEDVRSSGVSVTAVTAPSNAGNFRSTGQDETSITLQWNKVNNNVSYILQFDGTEINITAPDGDGPVTHTVSSLTAGTKYTFTLFSVLEDIRSSGVSFTAVTAPSNTGGFRSTGQDETSITLQWNKVNNNVSFTLQFDGTEINITAPDGDGPVTHTVSSLTAGTKYTFTLFSVFEDVRSSGVSVTAVTAPSNTGGFRSTGQDETSITLQWNKVNNNVSFTLQFDGTEINITAPDGDGPVTHTVSSLTAGTKYTFTLFSVFEDIRSSGVSFTAVTAPSNAGNFRSTGQDETSITLQWNKVNNNVSYILQFDGTEINITAPDGDGPVTHTVSSLTAGTKYTFTLFSVFEDVRSSGVSFTAVTGEILNFFSVLLM</sequence>
<feature type="chain" id="PRO_5042615994" evidence="2">
    <location>
        <begin position="30"/>
        <end position="1827"/>
    </location>
</feature>
<evidence type="ECO:0000259" key="4">
    <source>
        <dbReference type="PROSITE" id="PS50853"/>
    </source>
</evidence>
<dbReference type="SUPFAM" id="SSF49265">
    <property type="entry name" value="Fibronectin type III"/>
    <property type="match status" value="9"/>
</dbReference>
<feature type="domain" description="Fibronectin type-III" evidence="4">
    <location>
        <begin position="1472"/>
        <end position="1561"/>
    </location>
</feature>
<evidence type="ECO:0000259" key="3">
    <source>
        <dbReference type="PROSITE" id="PS50041"/>
    </source>
</evidence>